<accession>A0A0P7ATY4</accession>
<comment type="caution">
    <text evidence="1">The sequence shown here is derived from an EMBL/GenBank/DDBJ whole genome shotgun (WGS) entry which is preliminary data.</text>
</comment>
<sequence length="295" mass="33253">MTAAVMCLYLSEVMIPSSHTGSAIHSKGIGDLIQLNGPQFYESGIPHKLFAGFRPLLILHAFDTRKSSFLSEDEWKNDPFRVFSKTPLQDLMNEASGLPSLLERLDGSKDGSICDARSVVQEALSQFTYILDNLDLWYQRTSSASPEPIWWPASEMGDGNYMWFPNITMANSLTHYWAFWILCVTYIIKLRAEHPWLIDHIIEVDGEAPESHQVSKKMMQMAKWILQSVEFLMQDKMKFFGIASANFPIQTACDVLEAKVGTSASMGGWKYGRVIDKIIQSGYADVVWPTIPAVV</sequence>
<gene>
    <name evidence="1" type="ORF">AK830_g9857</name>
</gene>
<dbReference type="EMBL" id="LKCW01000193">
    <property type="protein sequence ID" value="KPM36723.1"/>
    <property type="molecule type" value="Genomic_DNA"/>
</dbReference>
<name>A0A0P7ATY4_9HYPO</name>
<proteinExistence type="predicted"/>
<reference evidence="1 2" key="1">
    <citation type="submission" date="2015-09" db="EMBL/GenBank/DDBJ databases">
        <title>Draft genome of a European isolate of the apple canker pathogen Neonectria ditissima.</title>
        <authorList>
            <person name="Gomez-Cortecero A."/>
            <person name="Harrison R.J."/>
            <person name="Armitage A.D."/>
        </authorList>
    </citation>
    <scope>NUCLEOTIDE SEQUENCE [LARGE SCALE GENOMIC DNA]</scope>
    <source>
        <strain evidence="1 2">R09/05</strain>
    </source>
</reference>
<dbReference type="Proteomes" id="UP000050424">
    <property type="component" value="Unassembled WGS sequence"/>
</dbReference>
<organism evidence="1 2">
    <name type="scientific">Neonectria ditissima</name>
    <dbReference type="NCBI Taxonomy" id="78410"/>
    <lineage>
        <taxon>Eukaryota</taxon>
        <taxon>Fungi</taxon>
        <taxon>Dikarya</taxon>
        <taxon>Ascomycota</taxon>
        <taxon>Pezizomycotina</taxon>
        <taxon>Sordariomycetes</taxon>
        <taxon>Hypocreomycetidae</taxon>
        <taxon>Hypocreales</taxon>
        <taxon>Nectriaceae</taxon>
        <taxon>Neonectria</taxon>
    </lineage>
</organism>
<evidence type="ECO:0000313" key="1">
    <source>
        <dbReference type="EMBL" id="KPM36723.1"/>
    </source>
</evidence>
<protein>
    <submittedName>
        <fullName evidence="1">Uncharacterized protein</fullName>
    </submittedName>
</protein>
<dbReference type="STRING" id="78410.A0A0P7ATY4"/>
<dbReference type="InterPro" id="IPR053178">
    <property type="entry name" value="Osmoadaptation_assoc"/>
</dbReference>
<dbReference type="PANTHER" id="PTHR38111">
    <property type="entry name" value="ZN(2)-C6 FUNGAL-TYPE DOMAIN-CONTAINING PROTEIN-RELATED"/>
    <property type="match status" value="1"/>
</dbReference>
<keyword evidence="2" id="KW-1185">Reference proteome</keyword>
<dbReference type="AlphaFoldDB" id="A0A0P7ATY4"/>
<evidence type="ECO:0000313" key="2">
    <source>
        <dbReference type="Proteomes" id="UP000050424"/>
    </source>
</evidence>
<dbReference type="OrthoDB" id="4491390at2759"/>
<dbReference type="PANTHER" id="PTHR38111:SF9">
    <property type="entry name" value="ZN(2)-C6 FUNGAL-TYPE DOMAIN-CONTAINING PROTEIN"/>
    <property type="match status" value="1"/>
</dbReference>